<gene>
    <name evidence="2" type="ORF">KC19_12G066300</name>
    <name evidence="3" type="ORF">KC19_12G066700</name>
    <name evidence="5" type="ORF">KC19_1G298600</name>
    <name evidence="4" type="ORF">KC19_9G120500</name>
</gene>
<dbReference type="Proteomes" id="UP000822688">
    <property type="component" value="Chromosome 1"/>
</dbReference>
<dbReference type="AlphaFoldDB" id="A0A8T0G4D7"/>
<sequence>MSNWRVFSESQDEELQPELELDFSLSQLPVRTLLPFNPAPLHERPQEEAGPSRPPKQPRVEQRWHGNLQQDARALVILLQVGCVEPGTRDVTFGGIFEGLNDNQYSCCLRPVKGSRGHQRWLEGPVNPLTKAARADFVALILQRILKFLQME</sequence>
<dbReference type="Proteomes" id="UP000822688">
    <property type="component" value="Chromosome 12"/>
</dbReference>
<dbReference type="Proteomes" id="UP000822688">
    <property type="component" value="Chromosome 9"/>
</dbReference>
<keyword evidence="6" id="KW-1185">Reference proteome</keyword>
<evidence type="ECO:0000256" key="1">
    <source>
        <dbReference type="SAM" id="MobiDB-lite"/>
    </source>
</evidence>
<evidence type="ECO:0000313" key="2">
    <source>
        <dbReference type="EMBL" id="KAG0554142.1"/>
    </source>
</evidence>
<dbReference type="EMBL" id="CM026430">
    <property type="protein sequence ID" value="KAG0562133.1"/>
    <property type="molecule type" value="Genomic_DNA"/>
</dbReference>
<protein>
    <submittedName>
        <fullName evidence="3">Uncharacterized protein</fullName>
    </submittedName>
</protein>
<evidence type="ECO:0000313" key="4">
    <source>
        <dbReference type="EMBL" id="KAG0562133.1"/>
    </source>
</evidence>
<comment type="caution">
    <text evidence="3">The sequence shown here is derived from an EMBL/GenBank/DDBJ whole genome shotgun (WGS) entry which is preliminary data.</text>
</comment>
<reference evidence="3" key="1">
    <citation type="submission" date="2020-06" db="EMBL/GenBank/DDBJ databases">
        <title>WGS assembly of Ceratodon purpureus strain R40.</title>
        <authorList>
            <person name="Carey S.B."/>
            <person name="Jenkins J."/>
            <person name="Shu S."/>
            <person name="Lovell J.T."/>
            <person name="Sreedasyam A."/>
            <person name="Maumus F."/>
            <person name="Tiley G.P."/>
            <person name="Fernandez-Pozo N."/>
            <person name="Barry K."/>
            <person name="Chen C."/>
            <person name="Wang M."/>
            <person name="Lipzen A."/>
            <person name="Daum C."/>
            <person name="Saski C.A."/>
            <person name="Payton A.C."/>
            <person name="Mcbreen J.C."/>
            <person name="Conrad R.E."/>
            <person name="Kollar L.M."/>
            <person name="Olsson S."/>
            <person name="Huttunen S."/>
            <person name="Landis J.B."/>
            <person name="Wickett N.J."/>
            <person name="Johnson M.G."/>
            <person name="Rensing S.A."/>
            <person name="Grimwood J."/>
            <person name="Schmutz J."/>
            <person name="Mcdaniel S.F."/>
        </authorList>
    </citation>
    <scope>NUCLEOTIDE SEQUENCE</scope>
    <source>
        <strain evidence="3">R40</strain>
    </source>
</reference>
<proteinExistence type="predicted"/>
<evidence type="ECO:0000313" key="6">
    <source>
        <dbReference type="Proteomes" id="UP000822688"/>
    </source>
</evidence>
<evidence type="ECO:0000313" key="3">
    <source>
        <dbReference type="EMBL" id="KAG0554146.1"/>
    </source>
</evidence>
<dbReference type="EMBL" id="CM026421">
    <property type="protein sequence ID" value="KAG0593017.1"/>
    <property type="molecule type" value="Genomic_DNA"/>
</dbReference>
<dbReference type="EMBL" id="CM026433">
    <property type="protein sequence ID" value="KAG0554142.1"/>
    <property type="molecule type" value="Genomic_DNA"/>
</dbReference>
<feature type="region of interest" description="Disordered" evidence="1">
    <location>
        <begin position="36"/>
        <end position="64"/>
    </location>
</feature>
<evidence type="ECO:0000313" key="5">
    <source>
        <dbReference type="EMBL" id="KAG0593017.1"/>
    </source>
</evidence>
<dbReference type="EMBL" id="CM026433">
    <property type="protein sequence ID" value="KAG0554146.1"/>
    <property type="molecule type" value="Genomic_DNA"/>
</dbReference>
<name>A0A8T0G4D7_CERPU</name>
<accession>A0A8T0G4D7</accession>
<organism evidence="3 6">
    <name type="scientific">Ceratodon purpureus</name>
    <name type="common">Fire moss</name>
    <name type="synonym">Dicranum purpureum</name>
    <dbReference type="NCBI Taxonomy" id="3225"/>
    <lineage>
        <taxon>Eukaryota</taxon>
        <taxon>Viridiplantae</taxon>
        <taxon>Streptophyta</taxon>
        <taxon>Embryophyta</taxon>
        <taxon>Bryophyta</taxon>
        <taxon>Bryophytina</taxon>
        <taxon>Bryopsida</taxon>
        <taxon>Dicranidae</taxon>
        <taxon>Pseudoditrichales</taxon>
        <taxon>Ditrichaceae</taxon>
        <taxon>Ceratodon</taxon>
    </lineage>
</organism>